<dbReference type="SMART" id="SM00225">
    <property type="entry name" value="BTB"/>
    <property type="match status" value="1"/>
</dbReference>
<sequence>MSEPTPKKRKIEDEATVSANRFSVSSVREKLHELLETGDFSDVTVECGGITWPLHKSILCTRSSYFAKALAGPFEEASTGRIVIHEMKPKIVREVIEFLYTGGIKRPSSAPYARFPGLLRYCWDLYVAADDFQLENLTETVLARQSAFLKMVAGSWQPLVGLDDKNTFDKHVTEILPSDKLEEFFKTVTLVYTHNMDTAQPFKKTLCTFMRQIHHFIMLDPRFKEHLKRVPLFCADLFGEYVLDRPQDYSLIPLGQPRYCTDCREYLMEIDEMWTTNALNTASSTDLERLGLTRCYNGKVMDEGGNWVVAVKGRCMDCAQKLEEQAG</sequence>
<dbReference type="PANTHER" id="PTHR24413">
    <property type="entry name" value="SPECKLE-TYPE POZ PROTEIN"/>
    <property type="match status" value="1"/>
</dbReference>
<dbReference type="InterPro" id="IPR011333">
    <property type="entry name" value="SKP1/BTB/POZ_sf"/>
</dbReference>
<dbReference type="SUPFAM" id="SSF54695">
    <property type="entry name" value="POZ domain"/>
    <property type="match status" value="1"/>
</dbReference>
<gene>
    <name evidence="2" type="ORF">PG997_003315</name>
</gene>
<dbReference type="Proteomes" id="UP001433268">
    <property type="component" value="Unassembled WGS sequence"/>
</dbReference>
<accession>A0ABR1WZ05</accession>
<dbReference type="Gene3D" id="3.30.710.10">
    <property type="entry name" value="Potassium Channel Kv1.1, Chain A"/>
    <property type="match status" value="1"/>
</dbReference>
<keyword evidence="3" id="KW-1185">Reference proteome</keyword>
<dbReference type="RefSeq" id="XP_066671248.1">
    <property type="nucleotide sequence ID" value="XM_066807630.1"/>
</dbReference>
<organism evidence="2 3">
    <name type="scientific">Apiospora hydei</name>
    <dbReference type="NCBI Taxonomy" id="1337664"/>
    <lineage>
        <taxon>Eukaryota</taxon>
        <taxon>Fungi</taxon>
        <taxon>Dikarya</taxon>
        <taxon>Ascomycota</taxon>
        <taxon>Pezizomycotina</taxon>
        <taxon>Sordariomycetes</taxon>
        <taxon>Xylariomycetidae</taxon>
        <taxon>Amphisphaeriales</taxon>
        <taxon>Apiosporaceae</taxon>
        <taxon>Apiospora</taxon>
    </lineage>
</organism>
<dbReference type="Pfam" id="PF00651">
    <property type="entry name" value="BTB"/>
    <property type="match status" value="1"/>
</dbReference>
<name>A0ABR1WZ05_9PEZI</name>
<feature type="domain" description="BTB" evidence="1">
    <location>
        <begin position="41"/>
        <end position="108"/>
    </location>
</feature>
<dbReference type="EMBL" id="JAQQWN010000004">
    <property type="protein sequence ID" value="KAK8088354.1"/>
    <property type="molecule type" value="Genomic_DNA"/>
</dbReference>
<evidence type="ECO:0000313" key="3">
    <source>
        <dbReference type="Proteomes" id="UP001433268"/>
    </source>
</evidence>
<dbReference type="GeneID" id="92040690"/>
<dbReference type="CDD" id="cd18186">
    <property type="entry name" value="BTB_POZ_ZBTB_KLHL-like"/>
    <property type="match status" value="1"/>
</dbReference>
<comment type="caution">
    <text evidence="2">The sequence shown here is derived from an EMBL/GenBank/DDBJ whole genome shotgun (WGS) entry which is preliminary data.</text>
</comment>
<proteinExistence type="predicted"/>
<reference evidence="2 3" key="1">
    <citation type="submission" date="2023-01" db="EMBL/GenBank/DDBJ databases">
        <title>Analysis of 21 Apiospora genomes using comparative genomics revels a genus with tremendous synthesis potential of carbohydrate active enzymes and secondary metabolites.</title>
        <authorList>
            <person name="Sorensen T."/>
        </authorList>
    </citation>
    <scope>NUCLEOTIDE SEQUENCE [LARGE SCALE GENOMIC DNA]</scope>
    <source>
        <strain evidence="2 3">CBS 114990</strain>
    </source>
</reference>
<evidence type="ECO:0000259" key="1">
    <source>
        <dbReference type="PROSITE" id="PS50097"/>
    </source>
</evidence>
<dbReference type="InterPro" id="IPR000210">
    <property type="entry name" value="BTB/POZ_dom"/>
</dbReference>
<protein>
    <recommendedName>
        <fullName evidence="1">BTB domain-containing protein</fullName>
    </recommendedName>
</protein>
<evidence type="ECO:0000313" key="2">
    <source>
        <dbReference type="EMBL" id="KAK8088354.1"/>
    </source>
</evidence>
<dbReference type="PROSITE" id="PS50097">
    <property type="entry name" value="BTB"/>
    <property type="match status" value="1"/>
</dbReference>